<organism evidence="1">
    <name type="scientific">marine metagenome</name>
    <dbReference type="NCBI Taxonomy" id="408172"/>
    <lineage>
        <taxon>unclassified sequences</taxon>
        <taxon>metagenomes</taxon>
        <taxon>ecological metagenomes</taxon>
    </lineage>
</organism>
<proteinExistence type="predicted"/>
<sequence length="45" mass="5401">MRRRTEILNALEKMVDDLYEVGNDDAQYYEEIIGETMDIVLEYDQ</sequence>
<evidence type="ECO:0000313" key="1">
    <source>
        <dbReference type="EMBL" id="SVC99209.1"/>
    </source>
</evidence>
<accession>A0A382RNE9</accession>
<gene>
    <name evidence="1" type="ORF">METZ01_LOCUS352063</name>
</gene>
<dbReference type="AlphaFoldDB" id="A0A382RNE9"/>
<name>A0A382RNE9_9ZZZZ</name>
<protein>
    <submittedName>
        <fullName evidence="1">Uncharacterized protein</fullName>
    </submittedName>
</protein>
<dbReference type="EMBL" id="UINC01123023">
    <property type="protein sequence ID" value="SVC99209.1"/>
    <property type="molecule type" value="Genomic_DNA"/>
</dbReference>
<reference evidence="1" key="1">
    <citation type="submission" date="2018-05" db="EMBL/GenBank/DDBJ databases">
        <authorList>
            <person name="Lanie J.A."/>
            <person name="Ng W.-L."/>
            <person name="Kazmierczak K.M."/>
            <person name="Andrzejewski T.M."/>
            <person name="Davidsen T.M."/>
            <person name="Wayne K.J."/>
            <person name="Tettelin H."/>
            <person name="Glass J.I."/>
            <person name="Rusch D."/>
            <person name="Podicherti R."/>
            <person name="Tsui H.-C.T."/>
            <person name="Winkler M.E."/>
        </authorList>
    </citation>
    <scope>NUCLEOTIDE SEQUENCE</scope>
</reference>